<evidence type="ECO:0000313" key="2">
    <source>
        <dbReference type="Proteomes" id="UP000256941"/>
    </source>
</evidence>
<protein>
    <submittedName>
        <fullName evidence="1">Uncharacterized protein</fullName>
    </submittedName>
</protein>
<reference evidence="1 2" key="1">
    <citation type="submission" date="2018-08" db="EMBL/GenBank/DDBJ databases">
        <title>Genomic Encyclopedia of Archaeal and Bacterial Type Strains, Phase II (KMG-II): from individual species to whole genera.</title>
        <authorList>
            <person name="Goeker M."/>
        </authorList>
    </citation>
    <scope>NUCLEOTIDE SEQUENCE [LARGE SCALE GENOMIC DNA]</scope>
    <source>
        <strain evidence="1 2">DSM 17099</strain>
    </source>
</reference>
<gene>
    <name evidence="1" type="ORF">BDD41_1070</name>
</gene>
<accession>A0A3D9XSJ4</accession>
<evidence type="ECO:0000313" key="1">
    <source>
        <dbReference type="EMBL" id="REF72588.1"/>
    </source>
</evidence>
<name>A0A3D9XSJ4_PARVE</name>
<dbReference type="Proteomes" id="UP000256941">
    <property type="component" value="Unassembled WGS sequence"/>
</dbReference>
<dbReference type="RefSeq" id="WP_116220982.1">
    <property type="nucleotide sequence ID" value="NZ_CP038196.1"/>
</dbReference>
<dbReference type="EMBL" id="QTUJ01000001">
    <property type="protein sequence ID" value="REF72588.1"/>
    <property type="molecule type" value="Genomic_DNA"/>
</dbReference>
<sequence length="183" mass="20025">MRHLLWILLAAVLLLANVVVGGWTEITDLRRAREWRVVQAGEAGAELRGVHVRVDQVWAGSAPNLSERALVLVRLALRGPEAARQGWAGCDISLRDAADQVWLPLISADSEGAVRVLSPDGESKGRCNPIPYDPPPDGQEFLSDQLFLVPSELLKGARLRVSAWGTRPEALEFAVTPVLRDLQ</sequence>
<proteinExistence type="predicted"/>
<comment type="caution">
    <text evidence="1">The sequence shown here is derived from an EMBL/GenBank/DDBJ whole genome shotgun (WGS) entry which is preliminary data.</text>
</comment>
<organism evidence="1 2">
    <name type="scientific">Paracoccus versutus</name>
    <name type="common">Thiobacillus versutus</name>
    <dbReference type="NCBI Taxonomy" id="34007"/>
    <lineage>
        <taxon>Bacteria</taxon>
        <taxon>Pseudomonadati</taxon>
        <taxon>Pseudomonadota</taxon>
        <taxon>Alphaproteobacteria</taxon>
        <taxon>Rhodobacterales</taxon>
        <taxon>Paracoccaceae</taxon>
        <taxon>Paracoccus</taxon>
    </lineage>
</organism>
<dbReference type="AlphaFoldDB" id="A0A3D9XSJ4"/>